<name>A0A392QAT6_9FABA</name>
<dbReference type="Pfam" id="PF00646">
    <property type="entry name" value="F-box"/>
    <property type="match status" value="1"/>
</dbReference>
<comment type="caution">
    <text evidence="2">The sequence shown here is derived from an EMBL/GenBank/DDBJ whole genome shotgun (WGS) entry which is preliminary data.</text>
</comment>
<reference evidence="2 3" key="1">
    <citation type="journal article" date="2018" name="Front. Plant Sci.">
        <title>Red Clover (Trifolium pratense) and Zigzag Clover (T. medium) - A Picture of Genomic Similarities and Differences.</title>
        <authorList>
            <person name="Dluhosova J."/>
            <person name="Istvanek J."/>
            <person name="Nedelnik J."/>
            <person name="Repkova J."/>
        </authorList>
    </citation>
    <scope>NUCLEOTIDE SEQUENCE [LARGE SCALE GENOMIC DNA]</scope>
    <source>
        <strain evidence="3">cv. 10/8</strain>
        <tissue evidence="2">Leaf</tissue>
    </source>
</reference>
<dbReference type="Pfam" id="PF07723">
    <property type="entry name" value="LRR_2"/>
    <property type="match status" value="1"/>
</dbReference>
<dbReference type="CDD" id="cd22160">
    <property type="entry name" value="F-box_AtFBL13-like"/>
    <property type="match status" value="1"/>
</dbReference>
<sequence length="165" mass="19160">MEVDRISNLPDELLCHILSSLPTKLAFTTTILFKRWTLTYLKLKKLKFASDTSCVDLPSLKTLHLKSVLFTNRNDYINFLSACPNLEELHSKRICYKKHEENNAPEEEGFKSFALSKLVRANIGSMNFMFNVIKNVKFLRVITAYMQEDSFKVIPVFQNLIHIEL</sequence>
<dbReference type="AlphaFoldDB" id="A0A392QAT6"/>
<dbReference type="PANTHER" id="PTHR31293">
    <property type="entry name" value="RNI-LIKE SUPERFAMILY PROTEIN"/>
    <property type="match status" value="1"/>
</dbReference>
<dbReference type="InterPro" id="IPR032675">
    <property type="entry name" value="LRR_dom_sf"/>
</dbReference>
<dbReference type="InterPro" id="IPR001810">
    <property type="entry name" value="F-box_dom"/>
</dbReference>
<dbReference type="EMBL" id="LXQA010121924">
    <property type="protein sequence ID" value="MCI20840.1"/>
    <property type="molecule type" value="Genomic_DNA"/>
</dbReference>
<dbReference type="SUPFAM" id="SSF81383">
    <property type="entry name" value="F-box domain"/>
    <property type="match status" value="1"/>
</dbReference>
<dbReference type="PANTHER" id="PTHR31293:SF12">
    <property type="entry name" value="RNI-LIKE SUPERFAMILY PROTEIN"/>
    <property type="match status" value="1"/>
</dbReference>
<feature type="domain" description="F-box" evidence="1">
    <location>
        <begin position="6"/>
        <end position="36"/>
    </location>
</feature>
<evidence type="ECO:0000313" key="3">
    <source>
        <dbReference type="Proteomes" id="UP000265520"/>
    </source>
</evidence>
<dbReference type="Gene3D" id="3.80.10.10">
    <property type="entry name" value="Ribonuclease Inhibitor"/>
    <property type="match status" value="1"/>
</dbReference>
<keyword evidence="3" id="KW-1185">Reference proteome</keyword>
<dbReference type="Proteomes" id="UP000265520">
    <property type="component" value="Unassembled WGS sequence"/>
</dbReference>
<feature type="non-terminal residue" evidence="2">
    <location>
        <position position="165"/>
    </location>
</feature>
<accession>A0A392QAT6</accession>
<dbReference type="InterPro" id="IPR055294">
    <property type="entry name" value="FBL60-like"/>
</dbReference>
<dbReference type="InterPro" id="IPR036047">
    <property type="entry name" value="F-box-like_dom_sf"/>
</dbReference>
<evidence type="ECO:0000313" key="2">
    <source>
        <dbReference type="EMBL" id="MCI20840.1"/>
    </source>
</evidence>
<dbReference type="InterPro" id="IPR013101">
    <property type="entry name" value="LRR_PRU1-like"/>
</dbReference>
<organism evidence="2 3">
    <name type="scientific">Trifolium medium</name>
    <dbReference type="NCBI Taxonomy" id="97028"/>
    <lineage>
        <taxon>Eukaryota</taxon>
        <taxon>Viridiplantae</taxon>
        <taxon>Streptophyta</taxon>
        <taxon>Embryophyta</taxon>
        <taxon>Tracheophyta</taxon>
        <taxon>Spermatophyta</taxon>
        <taxon>Magnoliopsida</taxon>
        <taxon>eudicotyledons</taxon>
        <taxon>Gunneridae</taxon>
        <taxon>Pentapetalae</taxon>
        <taxon>rosids</taxon>
        <taxon>fabids</taxon>
        <taxon>Fabales</taxon>
        <taxon>Fabaceae</taxon>
        <taxon>Papilionoideae</taxon>
        <taxon>50 kb inversion clade</taxon>
        <taxon>NPAAA clade</taxon>
        <taxon>Hologalegina</taxon>
        <taxon>IRL clade</taxon>
        <taxon>Trifolieae</taxon>
        <taxon>Trifolium</taxon>
    </lineage>
</organism>
<dbReference type="InterPro" id="IPR053781">
    <property type="entry name" value="F-box_AtFBL13-like"/>
</dbReference>
<evidence type="ECO:0000259" key="1">
    <source>
        <dbReference type="Pfam" id="PF00646"/>
    </source>
</evidence>
<proteinExistence type="predicted"/>
<protein>
    <submittedName>
        <fullName evidence="2">F-box/LRR-repeat protein</fullName>
    </submittedName>
</protein>